<accession>A0ABS9QDB1</accession>
<dbReference type="NCBIfam" id="NF011984">
    <property type="entry name" value="PRK15446.1-5"/>
    <property type="match status" value="1"/>
</dbReference>
<name>A0ABS9QDB1_9HYPH</name>
<dbReference type="RefSeq" id="WP_239364444.1">
    <property type="nucleotide sequence ID" value="NZ_JAKREW010000007.1"/>
</dbReference>
<evidence type="ECO:0000313" key="3">
    <source>
        <dbReference type="Proteomes" id="UP001201701"/>
    </source>
</evidence>
<comment type="caution">
    <text evidence="2">The sequence shown here is derived from an EMBL/GenBank/DDBJ whole genome shotgun (WGS) entry which is preliminary data.</text>
</comment>
<dbReference type="InterPro" id="IPR051781">
    <property type="entry name" value="Metallo-dep_Hydrolase"/>
</dbReference>
<dbReference type="InterPro" id="IPR032466">
    <property type="entry name" value="Metal_Hydrolase"/>
</dbReference>
<protein>
    <submittedName>
        <fullName evidence="2">Alpha-D-ribose 1-methylphosphonate 5-triphosphate diphosphatase</fullName>
        <ecNumber evidence="2">3.6.1.63</ecNumber>
    </submittedName>
</protein>
<dbReference type="Proteomes" id="UP001201701">
    <property type="component" value="Unassembled WGS sequence"/>
</dbReference>
<keyword evidence="2" id="KW-0378">Hydrolase</keyword>
<dbReference type="PIRSF" id="PIRSF038971">
    <property type="entry name" value="PhnM"/>
    <property type="match status" value="1"/>
</dbReference>
<dbReference type="InterPro" id="IPR006680">
    <property type="entry name" value="Amidohydro-rel"/>
</dbReference>
<evidence type="ECO:0000259" key="1">
    <source>
        <dbReference type="Pfam" id="PF01979"/>
    </source>
</evidence>
<dbReference type="Gene3D" id="2.30.40.10">
    <property type="entry name" value="Urease, subunit C, domain 1"/>
    <property type="match status" value="2"/>
</dbReference>
<dbReference type="SUPFAM" id="SSF51338">
    <property type="entry name" value="Composite domain of metallo-dependent hydrolases"/>
    <property type="match status" value="1"/>
</dbReference>
<dbReference type="NCBIfam" id="TIGR02318">
    <property type="entry name" value="phosphono_phnM"/>
    <property type="match status" value="1"/>
</dbReference>
<dbReference type="InterPro" id="IPR011059">
    <property type="entry name" value="Metal-dep_hydrolase_composite"/>
</dbReference>
<feature type="domain" description="Amidohydrolase-related" evidence="1">
    <location>
        <begin position="202"/>
        <end position="375"/>
    </location>
</feature>
<dbReference type="NCBIfam" id="NF011988">
    <property type="entry name" value="PRK15446.2-4"/>
    <property type="match status" value="1"/>
</dbReference>
<gene>
    <name evidence="2" type="ORF">L4923_10350</name>
</gene>
<dbReference type="GO" id="GO:0016787">
    <property type="term" value="F:hydrolase activity"/>
    <property type="evidence" value="ECO:0007669"/>
    <property type="project" value="UniProtKB-KW"/>
</dbReference>
<keyword evidence="3" id="KW-1185">Reference proteome</keyword>
<dbReference type="InterPro" id="IPR012696">
    <property type="entry name" value="PhnM"/>
</dbReference>
<organism evidence="2 3">
    <name type="scientific">Mesorhizobium retamae</name>
    <dbReference type="NCBI Taxonomy" id="2912854"/>
    <lineage>
        <taxon>Bacteria</taxon>
        <taxon>Pseudomonadati</taxon>
        <taxon>Pseudomonadota</taxon>
        <taxon>Alphaproteobacteria</taxon>
        <taxon>Hyphomicrobiales</taxon>
        <taxon>Phyllobacteriaceae</taxon>
        <taxon>Mesorhizobium</taxon>
    </lineage>
</organism>
<reference evidence="2 3" key="1">
    <citation type="submission" date="2022-02" db="EMBL/GenBank/DDBJ databases">
        <title>Draft genome sequence of Mezorhizobium retamae strain IRAMC:0171 isolated from Retama raetam nodules.</title>
        <authorList>
            <person name="Bengaied R."/>
            <person name="Sbissi I."/>
            <person name="Huber K."/>
            <person name="Ghodbane F."/>
            <person name="Nouioui I."/>
            <person name="Tarhouni M."/>
            <person name="Gtari M."/>
        </authorList>
    </citation>
    <scope>NUCLEOTIDE SEQUENCE [LARGE SCALE GENOMIC DNA]</scope>
    <source>
        <strain evidence="2 3">IRAMC:0171</strain>
    </source>
</reference>
<dbReference type="EC" id="3.6.1.63" evidence="2"/>
<dbReference type="Gene3D" id="3.20.20.140">
    <property type="entry name" value="Metal-dependent hydrolases"/>
    <property type="match status" value="1"/>
</dbReference>
<proteinExistence type="predicted"/>
<dbReference type="EMBL" id="JAKREW010000007">
    <property type="protein sequence ID" value="MCG7505411.1"/>
    <property type="molecule type" value="Genomic_DNA"/>
</dbReference>
<dbReference type="SUPFAM" id="SSF51556">
    <property type="entry name" value="Metallo-dependent hydrolases"/>
    <property type="match status" value="1"/>
</dbReference>
<sequence length="404" mass="42990">MWLNNVRIVLADRVLERGALRLEGGVITEIAETPVAGAGVDGQGLLLMPGFIDMHGDMIEREVEPRPRVKMPFELGFRDLDRRLKVAGITTAYASLGFSGKSSSGHLRSHDHSMGILRALKKMRPALSIDHKVHARFEITFPAALEAVKELIEEGTVDLLSLMDHTPGQGQYRDIERLIRAKEAETQSREEAERAVAESFREKVGQAGDTFATIKAMAEACASAGIPIASHDDDTPEKVLMMHSIGAGISEFPVTLEAAREAHARGMAIVMGAPNALRGESYSGNLSARSAHRSGVLDILAADYHPSAILPAILILAADDPLGLAGAARLATGNPARALGLPDRGEIAVGKRADLIIADDQGVGHVRATFARGELVYSDGTLAVPTPVVASGEVRELAMSNMAG</sequence>
<dbReference type="PANTHER" id="PTHR43135">
    <property type="entry name" value="ALPHA-D-RIBOSE 1-METHYLPHOSPHONATE 5-TRIPHOSPHATE DIPHOSPHATASE"/>
    <property type="match status" value="1"/>
</dbReference>
<dbReference type="Pfam" id="PF01979">
    <property type="entry name" value="Amidohydro_1"/>
    <property type="match status" value="1"/>
</dbReference>
<evidence type="ECO:0000313" key="2">
    <source>
        <dbReference type="EMBL" id="MCG7505411.1"/>
    </source>
</evidence>
<dbReference type="PANTHER" id="PTHR43135:SF3">
    <property type="entry name" value="ALPHA-D-RIBOSE 1-METHYLPHOSPHONATE 5-TRIPHOSPHATE DIPHOSPHATASE"/>
    <property type="match status" value="1"/>
</dbReference>
<dbReference type="NCBIfam" id="NF011987">
    <property type="entry name" value="PRK15446.2-3"/>
    <property type="match status" value="1"/>
</dbReference>
<dbReference type="NCBIfam" id="NF011990">
    <property type="entry name" value="PRK15446.2-6"/>
    <property type="match status" value="1"/>
</dbReference>